<keyword evidence="2" id="KW-0547">Nucleotide-binding</keyword>
<gene>
    <name evidence="5" type="ORF">CASFOL_038149</name>
</gene>
<accession>A0ABD3BK49</accession>
<dbReference type="Proteomes" id="UP001632038">
    <property type="component" value="Unassembled WGS sequence"/>
</dbReference>
<keyword evidence="6" id="KW-1185">Reference proteome</keyword>
<protein>
    <recommendedName>
        <fullName evidence="4">AAA+ ATPase domain-containing protein</fullName>
    </recommendedName>
</protein>
<evidence type="ECO:0000259" key="4">
    <source>
        <dbReference type="SMART" id="SM00382"/>
    </source>
</evidence>
<dbReference type="InterPro" id="IPR003959">
    <property type="entry name" value="ATPase_AAA_core"/>
</dbReference>
<dbReference type="Gene3D" id="3.40.50.300">
    <property type="entry name" value="P-loop containing nucleotide triphosphate hydrolases"/>
    <property type="match status" value="1"/>
</dbReference>
<dbReference type="InterPro" id="IPR000641">
    <property type="entry name" value="CbxX/CfxQ"/>
</dbReference>
<feature type="domain" description="AAA+ ATPase" evidence="4">
    <location>
        <begin position="63"/>
        <end position="201"/>
    </location>
</feature>
<comment type="caution">
    <text evidence="5">The sequence shown here is derived from an EMBL/GenBank/DDBJ whole genome shotgun (WGS) entry which is preliminary data.</text>
</comment>
<proteinExistence type="inferred from homology"/>
<comment type="similarity">
    <text evidence="1">Belongs to the CbxX/CfxQ family.</text>
</comment>
<evidence type="ECO:0000313" key="6">
    <source>
        <dbReference type="Proteomes" id="UP001632038"/>
    </source>
</evidence>
<dbReference type="GO" id="GO:0005524">
    <property type="term" value="F:ATP binding"/>
    <property type="evidence" value="ECO:0007669"/>
    <property type="project" value="UniProtKB-KW"/>
</dbReference>
<dbReference type="PRINTS" id="PR00819">
    <property type="entry name" value="CBXCFQXSUPER"/>
</dbReference>
<dbReference type="AlphaFoldDB" id="A0ABD3BK49"/>
<dbReference type="InterPro" id="IPR027417">
    <property type="entry name" value="P-loop_NTPase"/>
</dbReference>
<dbReference type="PANTHER" id="PTHR43392">
    <property type="entry name" value="AAA-TYPE ATPASE FAMILY PROTEIN / ANKYRIN REPEAT FAMILY PROTEIN"/>
    <property type="match status" value="1"/>
</dbReference>
<keyword evidence="3" id="KW-0067">ATP-binding</keyword>
<dbReference type="FunFam" id="3.40.50.300:FF:000216">
    <property type="entry name" value="Type VII secretion ATPase EccA"/>
    <property type="match status" value="1"/>
</dbReference>
<sequence length="315" mass="35715">MASSDNSYSITLGTMKDKLDAFDKELSKLAGLEGLKSQLRSWVKQLVVDEKRRTLGLKVGTRRPPHMAFLGNPGTGKTMVARLLGKILHMLEIIPTEKVVEVQRTDLVGKYLCETGSKTRKKIKEAEDGILFVDEAYRLMPADLHYHDYGLEALEEIMSFMDTGKVVVIFAGYSEQMERVISANPGFRRRVTKFFYFDDFNCTDLANILFLKMSNFQKDENNPLYGFELHESCTVPCIEVIIRQGSTEKQRNEMNGGLVDVLLVNARENLDKRIDDECEDVDALTKIMLEDLRAGLQLMERAQEKGRELGEGDAN</sequence>
<dbReference type="Pfam" id="PF00004">
    <property type="entry name" value="AAA"/>
    <property type="match status" value="1"/>
</dbReference>
<dbReference type="PANTHER" id="PTHR43392:SF2">
    <property type="entry name" value="AAA-TYPE ATPASE FAMILY PROTEIN _ ANKYRIN REPEAT FAMILY PROTEIN"/>
    <property type="match status" value="1"/>
</dbReference>
<reference evidence="6" key="1">
    <citation type="journal article" date="2024" name="IScience">
        <title>Strigolactones Initiate the Formation of Haustorium-like Structures in Castilleja.</title>
        <authorList>
            <person name="Buerger M."/>
            <person name="Peterson D."/>
            <person name="Chory J."/>
        </authorList>
    </citation>
    <scope>NUCLEOTIDE SEQUENCE [LARGE SCALE GENOMIC DNA]</scope>
</reference>
<dbReference type="EMBL" id="JAVIJP010000081">
    <property type="protein sequence ID" value="KAL3617828.1"/>
    <property type="molecule type" value="Genomic_DNA"/>
</dbReference>
<evidence type="ECO:0000256" key="2">
    <source>
        <dbReference type="ARBA" id="ARBA00022741"/>
    </source>
</evidence>
<dbReference type="InterPro" id="IPR050773">
    <property type="entry name" value="CbxX/CfxQ_RuBisCO_ESX"/>
</dbReference>
<evidence type="ECO:0000313" key="5">
    <source>
        <dbReference type="EMBL" id="KAL3617828.1"/>
    </source>
</evidence>
<organism evidence="5 6">
    <name type="scientific">Castilleja foliolosa</name>
    <dbReference type="NCBI Taxonomy" id="1961234"/>
    <lineage>
        <taxon>Eukaryota</taxon>
        <taxon>Viridiplantae</taxon>
        <taxon>Streptophyta</taxon>
        <taxon>Embryophyta</taxon>
        <taxon>Tracheophyta</taxon>
        <taxon>Spermatophyta</taxon>
        <taxon>Magnoliopsida</taxon>
        <taxon>eudicotyledons</taxon>
        <taxon>Gunneridae</taxon>
        <taxon>Pentapetalae</taxon>
        <taxon>asterids</taxon>
        <taxon>lamiids</taxon>
        <taxon>Lamiales</taxon>
        <taxon>Orobanchaceae</taxon>
        <taxon>Pedicularideae</taxon>
        <taxon>Castillejinae</taxon>
        <taxon>Castilleja</taxon>
    </lineage>
</organism>
<evidence type="ECO:0000256" key="1">
    <source>
        <dbReference type="ARBA" id="ARBA00010378"/>
    </source>
</evidence>
<evidence type="ECO:0000256" key="3">
    <source>
        <dbReference type="ARBA" id="ARBA00022840"/>
    </source>
</evidence>
<dbReference type="SMART" id="SM00382">
    <property type="entry name" value="AAA"/>
    <property type="match status" value="1"/>
</dbReference>
<dbReference type="InterPro" id="IPR003593">
    <property type="entry name" value="AAA+_ATPase"/>
</dbReference>
<name>A0ABD3BK49_9LAMI</name>
<dbReference type="SUPFAM" id="SSF52540">
    <property type="entry name" value="P-loop containing nucleoside triphosphate hydrolases"/>
    <property type="match status" value="1"/>
</dbReference>